<reference evidence="2" key="1">
    <citation type="journal article" date="2023" name="Mol. Phylogenet. Evol.">
        <title>Genome-scale phylogeny and comparative genomics of the fungal order Sordariales.</title>
        <authorList>
            <person name="Hensen N."/>
            <person name="Bonometti L."/>
            <person name="Westerberg I."/>
            <person name="Brannstrom I.O."/>
            <person name="Guillou S."/>
            <person name="Cros-Aarteil S."/>
            <person name="Calhoun S."/>
            <person name="Haridas S."/>
            <person name="Kuo A."/>
            <person name="Mondo S."/>
            <person name="Pangilinan J."/>
            <person name="Riley R."/>
            <person name="LaButti K."/>
            <person name="Andreopoulos B."/>
            <person name="Lipzen A."/>
            <person name="Chen C."/>
            <person name="Yan M."/>
            <person name="Daum C."/>
            <person name="Ng V."/>
            <person name="Clum A."/>
            <person name="Steindorff A."/>
            <person name="Ohm R.A."/>
            <person name="Martin F."/>
            <person name="Silar P."/>
            <person name="Natvig D.O."/>
            <person name="Lalanne C."/>
            <person name="Gautier V."/>
            <person name="Ament-Velasquez S.L."/>
            <person name="Kruys A."/>
            <person name="Hutchinson M.I."/>
            <person name="Powell A.J."/>
            <person name="Barry K."/>
            <person name="Miller A.N."/>
            <person name="Grigoriev I.V."/>
            <person name="Debuchy R."/>
            <person name="Gladieux P."/>
            <person name="Hiltunen Thoren M."/>
            <person name="Johannesson H."/>
        </authorList>
    </citation>
    <scope>NUCLEOTIDE SEQUENCE</scope>
    <source>
        <strain evidence="2">CBS 731.68</strain>
    </source>
</reference>
<name>A0AAN6UA17_9PEZI</name>
<dbReference type="GeneID" id="87827049"/>
<protein>
    <submittedName>
        <fullName evidence="2">Uncharacterized protein</fullName>
    </submittedName>
</protein>
<dbReference type="RefSeq" id="XP_062652680.1">
    <property type="nucleotide sequence ID" value="XM_062790279.1"/>
</dbReference>
<dbReference type="Proteomes" id="UP001302602">
    <property type="component" value="Unassembled WGS sequence"/>
</dbReference>
<organism evidence="2 3">
    <name type="scientific">Parathielavia appendiculata</name>
    <dbReference type="NCBI Taxonomy" id="2587402"/>
    <lineage>
        <taxon>Eukaryota</taxon>
        <taxon>Fungi</taxon>
        <taxon>Dikarya</taxon>
        <taxon>Ascomycota</taxon>
        <taxon>Pezizomycotina</taxon>
        <taxon>Sordariomycetes</taxon>
        <taxon>Sordariomycetidae</taxon>
        <taxon>Sordariales</taxon>
        <taxon>Chaetomiaceae</taxon>
        <taxon>Parathielavia</taxon>
    </lineage>
</organism>
<reference evidence="2" key="2">
    <citation type="submission" date="2023-05" db="EMBL/GenBank/DDBJ databases">
        <authorList>
            <consortium name="Lawrence Berkeley National Laboratory"/>
            <person name="Steindorff A."/>
            <person name="Hensen N."/>
            <person name="Bonometti L."/>
            <person name="Westerberg I."/>
            <person name="Brannstrom I.O."/>
            <person name="Guillou S."/>
            <person name="Cros-Aarteil S."/>
            <person name="Calhoun S."/>
            <person name="Haridas S."/>
            <person name="Kuo A."/>
            <person name="Mondo S."/>
            <person name="Pangilinan J."/>
            <person name="Riley R."/>
            <person name="Labutti K."/>
            <person name="Andreopoulos B."/>
            <person name="Lipzen A."/>
            <person name="Chen C."/>
            <person name="Yanf M."/>
            <person name="Daum C."/>
            <person name="Ng V."/>
            <person name="Clum A."/>
            <person name="Ohm R."/>
            <person name="Martin F."/>
            <person name="Silar P."/>
            <person name="Natvig D."/>
            <person name="Lalanne C."/>
            <person name="Gautier V."/>
            <person name="Ament-Velasquez S.L."/>
            <person name="Kruys A."/>
            <person name="Hutchinson M.I."/>
            <person name="Powell A.J."/>
            <person name="Barry K."/>
            <person name="Miller A.N."/>
            <person name="Grigoriev I.V."/>
            <person name="Debuchy R."/>
            <person name="Gladieux P."/>
            <person name="Thoren M.H."/>
            <person name="Johannesson H."/>
        </authorList>
    </citation>
    <scope>NUCLEOTIDE SEQUENCE</scope>
    <source>
        <strain evidence="2">CBS 731.68</strain>
    </source>
</reference>
<sequence>MAIIILEPDVNGRTQASIQESAAGHAEVGRMLAHVYQKVDMPLLQNPQEDPLPCRESVEETTAVSAHFSAQFHALYEQLAAYHARSAASLAETKLAPIDEEKGIEVEIRIGCQSFDRYPHCRHRIYYARRLTLQNSETLPALPFVRKLRIVQGSDPLQDFHFDRVRPVSLRVPLECLVHLPGAAEIDCPWLWEWLPVPAAGRPIRHFTRVWEGPWRDARHEFGAAMEKQEELLGGLRIPATLSKARLWFWQPRLACDDDQALAMPDLVAPAQQDPLSVGLRVLAAQLQELNLRAFVTEHLFPAPDAPSSAQWSRMRRLIIEFHPLRPDGSWYFVGPRGEDPHPEGFAISEADHYPPLQTTAEDEEVDEQWDEDPQGGEEVDYFPNVFRTEPLAERIEPLLSAFASAVKNMGALEEAELFAYLAWYPSESRADEYGDEAPYDSEKGVHRWGVRYLAGDGNGDEGPVQAAVQWQVGDWRPSQSVLDLFENLGRQEWLDFEFERERNIKPHIVA</sequence>
<keyword evidence="3" id="KW-1185">Reference proteome</keyword>
<accession>A0AAN6UA17</accession>
<dbReference type="EMBL" id="MU853223">
    <property type="protein sequence ID" value="KAK4128909.1"/>
    <property type="molecule type" value="Genomic_DNA"/>
</dbReference>
<evidence type="ECO:0000313" key="2">
    <source>
        <dbReference type="EMBL" id="KAK4128909.1"/>
    </source>
</evidence>
<proteinExistence type="predicted"/>
<evidence type="ECO:0000256" key="1">
    <source>
        <dbReference type="SAM" id="MobiDB-lite"/>
    </source>
</evidence>
<gene>
    <name evidence="2" type="ORF">N657DRAFT_608773</name>
</gene>
<evidence type="ECO:0000313" key="3">
    <source>
        <dbReference type="Proteomes" id="UP001302602"/>
    </source>
</evidence>
<feature type="compositionally biased region" description="Acidic residues" evidence="1">
    <location>
        <begin position="361"/>
        <end position="380"/>
    </location>
</feature>
<feature type="region of interest" description="Disordered" evidence="1">
    <location>
        <begin position="360"/>
        <end position="380"/>
    </location>
</feature>
<dbReference type="AlphaFoldDB" id="A0AAN6UA17"/>
<comment type="caution">
    <text evidence="2">The sequence shown here is derived from an EMBL/GenBank/DDBJ whole genome shotgun (WGS) entry which is preliminary data.</text>
</comment>